<dbReference type="Pfam" id="PF10281">
    <property type="entry name" value="Ish1"/>
    <property type="match status" value="4"/>
</dbReference>
<name>A0A5C3QH62_9AGAR</name>
<feature type="signal peptide" evidence="2">
    <location>
        <begin position="1"/>
        <end position="17"/>
    </location>
</feature>
<feature type="region of interest" description="Disordered" evidence="1">
    <location>
        <begin position="451"/>
        <end position="487"/>
    </location>
</feature>
<dbReference type="AlphaFoldDB" id="A0A5C3QH62"/>
<dbReference type="Proteomes" id="UP000305067">
    <property type="component" value="Unassembled WGS sequence"/>
</dbReference>
<dbReference type="EMBL" id="ML178831">
    <property type="protein sequence ID" value="TFK99820.1"/>
    <property type="molecule type" value="Genomic_DNA"/>
</dbReference>
<organism evidence="3 4">
    <name type="scientific">Pterulicium gracile</name>
    <dbReference type="NCBI Taxonomy" id="1884261"/>
    <lineage>
        <taxon>Eukaryota</taxon>
        <taxon>Fungi</taxon>
        <taxon>Dikarya</taxon>
        <taxon>Basidiomycota</taxon>
        <taxon>Agaricomycotina</taxon>
        <taxon>Agaricomycetes</taxon>
        <taxon>Agaricomycetidae</taxon>
        <taxon>Agaricales</taxon>
        <taxon>Pleurotineae</taxon>
        <taxon>Pterulaceae</taxon>
        <taxon>Pterulicium</taxon>
    </lineage>
</organism>
<dbReference type="InterPro" id="IPR018803">
    <property type="entry name" value="Ish1/Msc1-like"/>
</dbReference>
<proteinExistence type="predicted"/>
<gene>
    <name evidence="3" type="ORF">BDV98DRAFT_509743</name>
</gene>
<feature type="compositionally biased region" description="Polar residues" evidence="1">
    <location>
        <begin position="461"/>
        <end position="472"/>
    </location>
</feature>
<evidence type="ECO:0000313" key="4">
    <source>
        <dbReference type="Proteomes" id="UP000305067"/>
    </source>
</evidence>
<reference evidence="3 4" key="1">
    <citation type="journal article" date="2019" name="Nat. Ecol. Evol.">
        <title>Megaphylogeny resolves global patterns of mushroom evolution.</title>
        <authorList>
            <person name="Varga T."/>
            <person name="Krizsan K."/>
            <person name="Foldi C."/>
            <person name="Dima B."/>
            <person name="Sanchez-Garcia M."/>
            <person name="Sanchez-Ramirez S."/>
            <person name="Szollosi G.J."/>
            <person name="Szarkandi J.G."/>
            <person name="Papp V."/>
            <person name="Albert L."/>
            <person name="Andreopoulos W."/>
            <person name="Angelini C."/>
            <person name="Antonin V."/>
            <person name="Barry K.W."/>
            <person name="Bougher N.L."/>
            <person name="Buchanan P."/>
            <person name="Buyck B."/>
            <person name="Bense V."/>
            <person name="Catcheside P."/>
            <person name="Chovatia M."/>
            <person name="Cooper J."/>
            <person name="Damon W."/>
            <person name="Desjardin D."/>
            <person name="Finy P."/>
            <person name="Geml J."/>
            <person name="Haridas S."/>
            <person name="Hughes K."/>
            <person name="Justo A."/>
            <person name="Karasinski D."/>
            <person name="Kautmanova I."/>
            <person name="Kiss B."/>
            <person name="Kocsube S."/>
            <person name="Kotiranta H."/>
            <person name="LaButti K.M."/>
            <person name="Lechner B.E."/>
            <person name="Liimatainen K."/>
            <person name="Lipzen A."/>
            <person name="Lukacs Z."/>
            <person name="Mihaltcheva S."/>
            <person name="Morgado L.N."/>
            <person name="Niskanen T."/>
            <person name="Noordeloos M.E."/>
            <person name="Ohm R.A."/>
            <person name="Ortiz-Santana B."/>
            <person name="Ovrebo C."/>
            <person name="Racz N."/>
            <person name="Riley R."/>
            <person name="Savchenko A."/>
            <person name="Shiryaev A."/>
            <person name="Soop K."/>
            <person name="Spirin V."/>
            <person name="Szebenyi C."/>
            <person name="Tomsovsky M."/>
            <person name="Tulloss R.E."/>
            <person name="Uehling J."/>
            <person name="Grigoriev I.V."/>
            <person name="Vagvolgyi C."/>
            <person name="Papp T."/>
            <person name="Martin F.M."/>
            <person name="Miettinen O."/>
            <person name="Hibbett D.S."/>
            <person name="Nagy L.G."/>
        </authorList>
    </citation>
    <scope>NUCLEOTIDE SEQUENCE [LARGE SCALE GENOMIC DNA]</scope>
    <source>
        <strain evidence="3 4">CBS 309.79</strain>
    </source>
</reference>
<evidence type="ECO:0000256" key="1">
    <source>
        <dbReference type="SAM" id="MobiDB-lite"/>
    </source>
</evidence>
<keyword evidence="2" id="KW-0732">Signal</keyword>
<sequence>MKPTLLLLPFVITAAQASWFSSDTPSYSSWDSPQLKTWLVENNLWTPSLANADQSTLQAVVQANWNNAAAWTQEQYDSAQKSFQGVKHDAFDSWDESKLRSWLLEQGVVAPSGPKEQLVTLAKGRYNSYTAAASSLGVQASAAASTAVFGDSATQASKSIESVAAQATSQVSKALDDSKDYIYSTWSDSDLQSYLVKKGVLRSDAQKTRDQLLQSMRTSYASVADPVWDAWSDTYVRQWLVDQNLLSPQSPTTSRADLSAYMRKYYYNTNDYVWSTWTDTELRKWLVDNGYIKSDAQVTKEKMQKMVSDTYNGATSTVVNAFSDSELRGWAVKHGFLRSDAEIKRDELVALVSSKYADSATKAGYLTWPDARLRAYLRQHGINEDKLPTERPGLVQEARIRWVQTTSRAEQIYNKITDLLNSGVEAAEDQVNHIWEILTGKAEETRRAAEGKYEEGKHATNKQYEQGKNTANAKYEQGKNVANEKAAEAQYEAGEKLKRAGSKVQGEL</sequence>
<evidence type="ECO:0008006" key="5">
    <source>
        <dbReference type="Google" id="ProtNLM"/>
    </source>
</evidence>
<feature type="chain" id="PRO_5022719450" description="Stress response protein ish1" evidence="2">
    <location>
        <begin position="18"/>
        <end position="508"/>
    </location>
</feature>
<dbReference type="OrthoDB" id="2527403at2759"/>
<evidence type="ECO:0000256" key="2">
    <source>
        <dbReference type="SAM" id="SignalP"/>
    </source>
</evidence>
<keyword evidence="4" id="KW-1185">Reference proteome</keyword>
<dbReference type="STRING" id="1884261.A0A5C3QH62"/>
<accession>A0A5C3QH62</accession>
<evidence type="ECO:0000313" key="3">
    <source>
        <dbReference type="EMBL" id="TFK99820.1"/>
    </source>
</evidence>
<protein>
    <recommendedName>
        <fullName evidence="5">Stress response protein ish1</fullName>
    </recommendedName>
</protein>